<proteinExistence type="predicted"/>
<feature type="transmembrane region" description="Helical" evidence="1">
    <location>
        <begin position="102"/>
        <end position="120"/>
    </location>
</feature>
<accession>A0A645GWK8</accession>
<comment type="caution">
    <text evidence="2">The sequence shown here is derived from an EMBL/GenBank/DDBJ whole genome shotgun (WGS) entry which is preliminary data.</text>
</comment>
<organism evidence="2">
    <name type="scientific">bioreactor metagenome</name>
    <dbReference type="NCBI Taxonomy" id="1076179"/>
    <lineage>
        <taxon>unclassified sequences</taxon>
        <taxon>metagenomes</taxon>
        <taxon>ecological metagenomes</taxon>
    </lineage>
</organism>
<keyword evidence="1" id="KW-0472">Membrane</keyword>
<reference evidence="2" key="1">
    <citation type="submission" date="2019-08" db="EMBL/GenBank/DDBJ databases">
        <authorList>
            <person name="Kucharzyk K."/>
            <person name="Murdoch R.W."/>
            <person name="Higgins S."/>
            <person name="Loffler F."/>
        </authorList>
    </citation>
    <scope>NUCLEOTIDE SEQUENCE</scope>
</reference>
<dbReference type="AlphaFoldDB" id="A0A645GWK8"/>
<protein>
    <submittedName>
        <fullName evidence="2">Uncharacterized protein</fullName>
    </submittedName>
</protein>
<evidence type="ECO:0000313" key="2">
    <source>
        <dbReference type="EMBL" id="MPN30740.1"/>
    </source>
</evidence>
<evidence type="ECO:0000256" key="1">
    <source>
        <dbReference type="SAM" id="Phobius"/>
    </source>
</evidence>
<sequence>MGRKCHEIAFCGVSAALGTVLLLLGGLVPGATYCAPVLGMLPLLPVLSEYGWGSALGVYGVTALLALLLAPDKELAGIYLFLGYYPVLRPALERLRSRPVRLICKLAVFNAAVLALYFLLLRVLGLDMLETEFEEYSTPFLIALLGGGNLVFLLLDRALGQLMLLWRYRLRRLFFRH</sequence>
<gene>
    <name evidence="2" type="ORF">SDC9_178211</name>
</gene>
<name>A0A645GWK8_9ZZZZ</name>
<feature type="transmembrane region" description="Helical" evidence="1">
    <location>
        <begin position="140"/>
        <end position="166"/>
    </location>
</feature>
<keyword evidence="1" id="KW-1133">Transmembrane helix</keyword>
<keyword evidence="1" id="KW-0812">Transmembrane</keyword>
<dbReference type="EMBL" id="VSSQ01081972">
    <property type="protein sequence ID" value="MPN30740.1"/>
    <property type="molecule type" value="Genomic_DNA"/>
</dbReference>
<feature type="transmembrane region" description="Helical" evidence="1">
    <location>
        <begin position="50"/>
        <end position="70"/>
    </location>
</feature>